<sequence>MLSPYYYIDTVSNYTDDYAGPDARFNLQWYNIEDKNPLSKVGHKILEYMKLHQNMSDVVGFEIWSRQESAIYKDTGFASSYSEYPFNAEWHEDVDEDLRHQEGKLRHPLISSIYYLDVDIQEGGKLIFPEHGLEVKPKTNRLALFDPHMIHGVEPFRGTRVALAVNPWTEPRPIRWNYLKIHKESVNQFTF</sequence>
<dbReference type="InterPro" id="IPR044862">
    <property type="entry name" value="Pro_4_hyd_alph_FE2OG_OXY"/>
</dbReference>
<dbReference type="EMBL" id="UINC01121041">
    <property type="protein sequence ID" value="SVC95915.1"/>
    <property type="molecule type" value="Genomic_DNA"/>
</dbReference>
<gene>
    <name evidence="2" type="ORF">METZ01_LOCUS348769</name>
</gene>
<name>A0A382RFF9_9ZZZZ</name>
<protein>
    <recommendedName>
        <fullName evidence="1">Prolyl 4-hydroxylase alpha subunit Fe(2+) 2OG dioxygenase domain-containing protein</fullName>
    </recommendedName>
</protein>
<reference evidence="2" key="1">
    <citation type="submission" date="2018-05" db="EMBL/GenBank/DDBJ databases">
        <authorList>
            <person name="Lanie J.A."/>
            <person name="Ng W.-L."/>
            <person name="Kazmierczak K.M."/>
            <person name="Andrzejewski T.M."/>
            <person name="Davidsen T.M."/>
            <person name="Wayne K.J."/>
            <person name="Tettelin H."/>
            <person name="Glass J.I."/>
            <person name="Rusch D."/>
            <person name="Podicherti R."/>
            <person name="Tsui H.-C.T."/>
            <person name="Winkler M.E."/>
        </authorList>
    </citation>
    <scope>NUCLEOTIDE SEQUENCE</scope>
</reference>
<feature type="domain" description="Prolyl 4-hydroxylase alpha subunit Fe(2+) 2OG dioxygenase" evidence="1">
    <location>
        <begin position="86"/>
        <end position="165"/>
    </location>
</feature>
<proteinExistence type="predicted"/>
<dbReference type="Pfam" id="PF13640">
    <property type="entry name" value="2OG-FeII_Oxy_3"/>
    <property type="match status" value="1"/>
</dbReference>
<dbReference type="Gene3D" id="2.60.120.620">
    <property type="entry name" value="q2cbj1_9rhob like domain"/>
    <property type="match status" value="1"/>
</dbReference>
<organism evidence="2">
    <name type="scientific">marine metagenome</name>
    <dbReference type="NCBI Taxonomy" id="408172"/>
    <lineage>
        <taxon>unclassified sequences</taxon>
        <taxon>metagenomes</taxon>
        <taxon>ecological metagenomes</taxon>
    </lineage>
</organism>
<evidence type="ECO:0000313" key="2">
    <source>
        <dbReference type="EMBL" id="SVC95915.1"/>
    </source>
</evidence>
<dbReference type="AlphaFoldDB" id="A0A382RFF9"/>
<accession>A0A382RFF9</accession>
<evidence type="ECO:0000259" key="1">
    <source>
        <dbReference type="Pfam" id="PF13640"/>
    </source>
</evidence>